<feature type="non-terminal residue" evidence="2">
    <location>
        <position position="178"/>
    </location>
</feature>
<sequence>MRHRRASNTDRRLQMELTSENSHVQNNGSGSNASKRRQSNSTTTSRVRRPHDTNRNSKPSPTEVNRVIPSPTRMTGGDRWDPGIAESMDTNQPASKDEADQEPADLSLRQATQRIAEMEDLLSETRSLCKETEVRSAAAASAVAAPAEWGLLSIDDDLLDEDPTEHLRLRFLAALTDL</sequence>
<accession>A0A6A3GHC0</accession>
<proteinExistence type="predicted"/>
<evidence type="ECO:0000313" key="3">
    <source>
        <dbReference type="Proteomes" id="UP000429607"/>
    </source>
</evidence>
<feature type="region of interest" description="Disordered" evidence="1">
    <location>
        <begin position="1"/>
        <end position="105"/>
    </location>
</feature>
<dbReference type="Proteomes" id="UP000429607">
    <property type="component" value="Unassembled WGS sequence"/>
</dbReference>
<comment type="caution">
    <text evidence="2">The sequence shown here is derived from an EMBL/GenBank/DDBJ whole genome shotgun (WGS) entry which is preliminary data.</text>
</comment>
<evidence type="ECO:0000313" key="2">
    <source>
        <dbReference type="EMBL" id="KAE8956150.1"/>
    </source>
</evidence>
<name>A0A6A3GHC0_9STRA</name>
<dbReference type="EMBL" id="QXFV01008753">
    <property type="protein sequence ID" value="KAE8956150.1"/>
    <property type="molecule type" value="Genomic_DNA"/>
</dbReference>
<evidence type="ECO:0000256" key="1">
    <source>
        <dbReference type="SAM" id="MobiDB-lite"/>
    </source>
</evidence>
<protein>
    <submittedName>
        <fullName evidence="2">Uncharacterized protein</fullName>
    </submittedName>
</protein>
<gene>
    <name evidence="2" type="ORF">PR001_g31836</name>
</gene>
<reference evidence="2 3" key="1">
    <citation type="submission" date="2018-09" db="EMBL/GenBank/DDBJ databases">
        <title>Genomic investigation of the strawberry pathogen Phytophthora fragariae indicates pathogenicity is determined by transcriptional variation in three key races.</title>
        <authorList>
            <person name="Adams T.M."/>
            <person name="Armitage A.D."/>
            <person name="Sobczyk M.K."/>
            <person name="Bates H.J."/>
            <person name="Dunwell J.M."/>
            <person name="Nellist C.F."/>
            <person name="Harrison R.J."/>
        </authorList>
    </citation>
    <scope>NUCLEOTIDE SEQUENCE [LARGE SCALE GENOMIC DNA]</scope>
    <source>
        <strain evidence="2 3">SCRP249</strain>
    </source>
</reference>
<organism evidence="2 3">
    <name type="scientific">Phytophthora rubi</name>
    <dbReference type="NCBI Taxonomy" id="129364"/>
    <lineage>
        <taxon>Eukaryota</taxon>
        <taxon>Sar</taxon>
        <taxon>Stramenopiles</taxon>
        <taxon>Oomycota</taxon>
        <taxon>Peronosporomycetes</taxon>
        <taxon>Peronosporales</taxon>
        <taxon>Peronosporaceae</taxon>
        <taxon>Phytophthora</taxon>
    </lineage>
</organism>
<feature type="compositionally biased region" description="Polar residues" evidence="1">
    <location>
        <begin position="16"/>
        <end position="45"/>
    </location>
</feature>
<dbReference type="AlphaFoldDB" id="A0A6A3GHC0"/>